<reference evidence="2" key="1">
    <citation type="submission" date="2023-03" db="EMBL/GenBank/DDBJ databases">
        <title>Massive genome expansion in bonnet fungi (Mycena s.s.) driven by repeated elements and novel gene families across ecological guilds.</title>
        <authorList>
            <consortium name="Lawrence Berkeley National Laboratory"/>
            <person name="Harder C.B."/>
            <person name="Miyauchi S."/>
            <person name="Viragh M."/>
            <person name="Kuo A."/>
            <person name="Thoen E."/>
            <person name="Andreopoulos B."/>
            <person name="Lu D."/>
            <person name="Skrede I."/>
            <person name="Drula E."/>
            <person name="Henrissat B."/>
            <person name="Morin E."/>
            <person name="Kohler A."/>
            <person name="Barry K."/>
            <person name="LaButti K."/>
            <person name="Morin E."/>
            <person name="Salamov A."/>
            <person name="Lipzen A."/>
            <person name="Mereny Z."/>
            <person name="Hegedus B."/>
            <person name="Baldrian P."/>
            <person name="Stursova M."/>
            <person name="Weitz H."/>
            <person name="Taylor A."/>
            <person name="Grigoriev I.V."/>
            <person name="Nagy L.G."/>
            <person name="Martin F."/>
            <person name="Kauserud H."/>
        </authorList>
    </citation>
    <scope>NUCLEOTIDE SEQUENCE</scope>
    <source>
        <strain evidence="2">CBHHK182m</strain>
    </source>
</reference>
<protein>
    <submittedName>
        <fullName evidence="2">Uncharacterized protein</fullName>
    </submittedName>
</protein>
<dbReference type="Proteomes" id="UP001215598">
    <property type="component" value="Unassembled WGS sequence"/>
</dbReference>
<name>A0AAD7H947_9AGAR</name>
<feature type="compositionally biased region" description="Acidic residues" evidence="1">
    <location>
        <begin position="89"/>
        <end position="99"/>
    </location>
</feature>
<dbReference type="AlphaFoldDB" id="A0AAD7H947"/>
<sequence>MEQPDFVPTQTAVLDISPGNKAPPALPEFATVRSGSPDSDESSTIAPSTPSARVKPEPSSPDTSPALSSPKASPNKFTSTRKRQRSVSDSDDSDSDDEVELKKHKPYPQPTHLSQFFSAYTKFEYDPSGPASQQFQQLRSIYPPSERKALVEGYNRALGLTFSQEYGDDVNSLENWQRLCRVVEIPVPDSLEECKYAIEDAHVNLVDLLDILTTGEAVHRFPTERALSVYTLATGKIFPRSKLYKGDLLKYLLRRIFRPPAENVKRRGGVWVNRTP</sequence>
<proteinExistence type="predicted"/>
<organism evidence="2 3">
    <name type="scientific">Mycena metata</name>
    <dbReference type="NCBI Taxonomy" id="1033252"/>
    <lineage>
        <taxon>Eukaryota</taxon>
        <taxon>Fungi</taxon>
        <taxon>Dikarya</taxon>
        <taxon>Basidiomycota</taxon>
        <taxon>Agaricomycotina</taxon>
        <taxon>Agaricomycetes</taxon>
        <taxon>Agaricomycetidae</taxon>
        <taxon>Agaricales</taxon>
        <taxon>Marasmiineae</taxon>
        <taxon>Mycenaceae</taxon>
        <taxon>Mycena</taxon>
    </lineage>
</organism>
<feature type="region of interest" description="Disordered" evidence="1">
    <location>
        <begin position="1"/>
        <end position="112"/>
    </location>
</feature>
<feature type="compositionally biased region" description="Polar residues" evidence="1">
    <location>
        <begin position="33"/>
        <end position="51"/>
    </location>
</feature>
<evidence type="ECO:0000313" key="3">
    <source>
        <dbReference type="Proteomes" id="UP001215598"/>
    </source>
</evidence>
<dbReference type="PANTHER" id="PTHR38846">
    <property type="entry name" value="C3H1-TYPE DOMAIN-CONTAINING PROTEIN"/>
    <property type="match status" value="1"/>
</dbReference>
<keyword evidence="3" id="KW-1185">Reference proteome</keyword>
<gene>
    <name evidence="2" type="ORF">B0H16DRAFT_1389777</name>
</gene>
<dbReference type="PANTHER" id="PTHR38846:SF1">
    <property type="entry name" value="C3H1-TYPE DOMAIN-CONTAINING PROTEIN"/>
    <property type="match status" value="1"/>
</dbReference>
<feature type="compositionally biased region" description="Polar residues" evidence="1">
    <location>
        <begin position="60"/>
        <end position="78"/>
    </location>
</feature>
<evidence type="ECO:0000313" key="2">
    <source>
        <dbReference type="EMBL" id="KAJ7714806.1"/>
    </source>
</evidence>
<dbReference type="EMBL" id="JARKIB010000319">
    <property type="protein sequence ID" value="KAJ7714806.1"/>
    <property type="molecule type" value="Genomic_DNA"/>
</dbReference>
<comment type="caution">
    <text evidence="2">The sequence shown here is derived from an EMBL/GenBank/DDBJ whole genome shotgun (WGS) entry which is preliminary data.</text>
</comment>
<accession>A0AAD7H947</accession>
<evidence type="ECO:0000256" key="1">
    <source>
        <dbReference type="SAM" id="MobiDB-lite"/>
    </source>
</evidence>